<keyword evidence="9" id="KW-1185">Reference proteome</keyword>
<accession>A0A8W8MZ55</accession>
<reference evidence="8" key="1">
    <citation type="submission" date="2022-08" db="UniProtKB">
        <authorList>
            <consortium name="EnsemblMetazoa"/>
        </authorList>
    </citation>
    <scope>IDENTIFICATION</scope>
    <source>
        <strain evidence="8">05x7-T-G4-1.051#20</strain>
    </source>
</reference>
<dbReference type="PANTHER" id="PTHR13439:SF4">
    <property type="entry name" value="TLC DOMAIN-CONTAINING PROTEIN"/>
    <property type="match status" value="1"/>
</dbReference>
<organism evidence="8 9">
    <name type="scientific">Magallana gigas</name>
    <name type="common">Pacific oyster</name>
    <name type="synonym">Crassostrea gigas</name>
    <dbReference type="NCBI Taxonomy" id="29159"/>
    <lineage>
        <taxon>Eukaryota</taxon>
        <taxon>Metazoa</taxon>
        <taxon>Spiralia</taxon>
        <taxon>Lophotrochozoa</taxon>
        <taxon>Mollusca</taxon>
        <taxon>Bivalvia</taxon>
        <taxon>Autobranchia</taxon>
        <taxon>Pteriomorphia</taxon>
        <taxon>Ostreida</taxon>
        <taxon>Ostreoidea</taxon>
        <taxon>Ostreidae</taxon>
        <taxon>Magallana</taxon>
    </lineage>
</organism>
<dbReference type="EnsemblMetazoa" id="G35245.2">
    <property type="protein sequence ID" value="G35245.2:cds"/>
    <property type="gene ID" value="G35245"/>
</dbReference>
<evidence type="ECO:0000259" key="7">
    <source>
        <dbReference type="PROSITE" id="PS50922"/>
    </source>
</evidence>
<dbReference type="GO" id="GO:0016020">
    <property type="term" value="C:membrane"/>
    <property type="evidence" value="ECO:0007669"/>
    <property type="project" value="UniProtKB-SubCell"/>
</dbReference>
<evidence type="ECO:0000256" key="5">
    <source>
        <dbReference type="PROSITE-ProRule" id="PRU00205"/>
    </source>
</evidence>
<evidence type="ECO:0000256" key="6">
    <source>
        <dbReference type="SAM" id="Phobius"/>
    </source>
</evidence>
<comment type="subcellular location">
    <subcellularLocation>
        <location evidence="1">Membrane</location>
        <topology evidence="1">Multi-pass membrane protein</topology>
    </subcellularLocation>
</comment>
<dbReference type="Pfam" id="PF03798">
    <property type="entry name" value="TRAM_LAG1_CLN8"/>
    <property type="match status" value="1"/>
</dbReference>
<dbReference type="PROSITE" id="PS50922">
    <property type="entry name" value="TLC"/>
    <property type="match status" value="1"/>
</dbReference>
<sequence>MASAEDNTELTSIGSDDVDHRIAFLVVVFSVVFFRISNLIVAKFIEPPPSAINDPWRWRNLFVSWIHAILCGCWDIICFAVYPEMFDDLSAHINYFTYTLVAFSTGYFTYDVLDMYFNNRLLHDWGVTLHHLIVLIFFVYNIQTKYAIELTCVALLVEVNGMFLHARKLMQIFQYGFEHKMYIVNKYTNLITFVVCRGYPIEMMEDPAAHINVYTYNTLAFSTGYFIYDSLELFFSNRLLQDWGVTLHHIIDEYDKITSSMIRTLTAYAT</sequence>
<feature type="transmembrane region" description="Helical" evidence="6">
    <location>
        <begin position="62"/>
        <end position="83"/>
    </location>
</feature>
<evidence type="ECO:0000256" key="3">
    <source>
        <dbReference type="ARBA" id="ARBA00022989"/>
    </source>
</evidence>
<evidence type="ECO:0000256" key="2">
    <source>
        <dbReference type="ARBA" id="ARBA00022692"/>
    </source>
</evidence>
<feature type="domain" description="TLC" evidence="7">
    <location>
        <begin position="53"/>
        <end position="248"/>
    </location>
</feature>
<dbReference type="GO" id="GO:0055088">
    <property type="term" value="P:lipid homeostasis"/>
    <property type="evidence" value="ECO:0007669"/>
    <property type="project" value="TreeGrafter"/>
</dbReference>
<feature type="transmembrane region" description="Helical" evidence="6">
    <location>
        <begin position="122"/>
        <end position="140"/>
    </location>
</feature>
<feature type="transmembrane region" description="Helical" evidence="6">
    <location>
        <begin position="22"/>
        <end position="41"/>
    </location>
</feature>
<keyword evidence="2 5" id="KW-0812">Transmembrane</keyword>
<evidence type="ECO:0000256" key="1">
    <source>
        <dbReference type="ARBA" id="ARBA00004141"/>
    </source>
</evidence>
<evidence type="ECO:0000256" key="4">
    <source>
        <dbReference type="ARBA" id="ARBA00023136"/>
    </source>
</evidence>
<name>A0A8W8MZ55_MAGGI</name>
<evidence type="ECO:0000313" key="8">
    <source>
        <dbReference type="EnsemblMetazoa" id="G35245.2:cds"/>
    </source>
</evidence>
<feature type="transmembrane region" description="Helical" evidence="6">
    <location>
        <begin position="89"/>
        <end position="110"/>
    </location>
</feature>
<dbReference type="InterPro" id="IPR050846">
    <property type="entry name" value="TLCD"/>
</dbReference>
<keyword evidence="3 6" id="KW-1133">Transmembrane helix</keyword>
<protein>
    <recommendedName>
        <fullName evidence="7">TLC domain-containing protein</fullName>
    </recommendedName>
</protein>
<dbReference type="SMART" id="SM00724">
    <property type="entry name" value="TLC"/>
    <property type="match status" value="1"/>
</dbReference>
<evidence type="ECO:0000313" key="9">
    <source>
        <dbReference type="Proteomes" id="UP000005408"/>
    </source>
</evidence>
<dbReference type="PANTHER" id="PTHR13439">
    <property type="entry name" value="CT120 PROTEIN"/>
    <property type="match status" value="1"/>
</dbReference>
<proteinExistence type="predicted"/>
<dbReference type="AlphaFoldDB" id="A0A8W8MZ55"/>
<dbReference type="Proteomes" id="UP000005408">
    <property type="component" value="Unassembled WGS sequence"/>
</dbReference>
<keyword evidence="4 5" id="KW-0472">Membrane</keyword>
<dbReference type="InterPro" id="IPR006634">
    <property type="entry name" value="TLC-dom"/>
</dbReference>